<evidence type="ECO:0008006" key="3">
    <source>
        <dbReference type="Google" id="ProtNLM"/>
    </source>
</evidence>
<reference evidence="1 2" key="1">
    <citation type="journal article" date="2019" name="Extremophiles">
        <title>Biogeography of thermophiles and predominance of Thermus scotoductus in domestic water heaters.</title>
        <authorList>
            <person name="Wilpiszeski R.L."/>
            <person name="Zhang Z."/>
            <person name="House C.H."/>
        </authorList>
    </citation>
    <scope>NUCLEOTIDE SEQUENCE [LARGE SCALE GENOMIC DNA]</scope>
    <source>
        <strain evidence="1 2">25_S25</strain>
    </source>
</reference>
<name>A0A430S3C8_THESC</name>
<organism evidence="1 2">
    <name type="scientific">Thermus scotoductus</name>
    <dbReference type="NCBI Taxonomy" id="37636"/>
    <lineage>
        <taxon>Bacteria</taxon>
        <taxon>Thermotogati</taxon>
        <taxon>Deinococcota</taxon>
        <taxon>Deinococci</taxon>
        <taxon>Thermales</taxon>
        <taxon>Thermaceae</taxon>
        <taxon>Thermus</taxon>
    </lineage>
</organism>
<evidence type="ECO:0000313" key="2">
    <source>
        <dbReference type="Proteomes" id="UP000287306"/>
    </source>
</evidence>
<dbReference type="AlphaFoldDB" id="A0A430S3C8"/>
<sequence length="595" mass="65179">MRKGFALVSVLILLAVLMSFLTAYFFLTLTEIRTTSSSARQTTGFYAAEAGLNLRAEEIRQKFLGYNRPQGTSPQSNAPCQGTNQGSGDFACKTYTISGRTVRTYVREAEGNPHNITIPPGELYEYLEAQEYRYHLYSEAVGPDGRTEALLELVFKSRLVPMFQFAAFYNKDLEILPGPNMTFNGRVHTNKDLYLNSGNTLTIMGQVSTAGKLYRGRKDTNSCGGTVNIQRQAGDLAALACGSGGTRKSYTQSEVAGWGGRIQVGVDPVTVPEPEELDPTPGKTYWDKADLRIGLDLSGPTPSVKVYRVSSGQTLVDPVSTATLFACNAVGYTLGDFHNNREGKDIKMLEVDLKKVLDCIHNNRTAFGFALDDDTEGGLVFFLTVFGPNSSGINDYGVRVKGGASLISTVSGAPKPRGLTLVSDQAVYIQGDFNRDGPDWIPAAVLADSINILSNAWSRDTLSRKSLSERRASNTEVNAAFLAGTDTTGNQEGEGGRDRGAYNGGLENYPRFHEDWSGKTLTYRGSFVSLGKPRKVNGPWCGTGTGCGTARRGIYNPPIRQWSFDSRFAQGQLPPLSPRFVYLRQERFLREFERR</sequence>
<gene>
    <name evidence="1" type="ORF">CSW38_01340</name>
</gene>
<dbReference type="EMBL" id="PELY01000029">
    <property type="protein sequence ID" value="RTH28289.1"/>
    <property type="molecule type" value="Genomic_DNA"/>
</dbReference>
<evidence type="ECO:0000313" key="1">
    <source>
        <dbReference type="EMBL" id="RTH28289.1"/>
    </source>
</evidence>
<comment type="caution">
    <text evidence="1">The sequence shown here is derived from an EMBL/GenBank/DDBJ whole genome shotgun (WGS) entry which is preliminary data.</text>
</comment>
<protein>
    <recommendedName>
        <fullName evidence="3">Type 4 fimbrial biogenesis protein PilX N-terminal domain-containing protein</fullName>
    </recommendedName>
</protein>
<dbReference type="Proteomes" id="UP000287306">
    <property type="component" value="Unassembled WGS sequence"/>
</dbReference>
<accession>A0A430S3C8</accession>
<proteinExistence type="predicted"/>